<dbReference type="Proteomes" id="UP000234951">
    <property type="component" value="Unassembled WGS sequence"/>
</dbReference>
<keyword evidence="3" id="KW-0186">Copper</keyword>
<dbReference type="EC" id="1.15.1.1" evidence="3"/>
<dbReference type="SUPFAM" id="SSF49329">
    <property type="entry name" value="Cu,Zn superoxide dismutase-like"/>
    <property type="match status" value="1"/>
</dbReference>
<dbReference type="Proteomes" id="UP000235114">
    <property type="component" value="Unassembled WGS sequence"/>
</dbReference>
<comment type="caution">
    <text evidence="6">The sequence shown here is derived from an EMBL/GenBank/DDBJ whole genome shotgun (WGS) entry which is preliminary data.</text>
</comment>
<accession>A0A2N5GS57</accession>
<evidence type="ECO:0000256" key="3">
    <source>
        <dbReference type="RuleBase" id="RU000393"/>
    </source>
</evidence>
<keyword evidence="3" id="KW-0862">Zinc</keyword>
<dbReference type="Pfam" id="PF00080">
    <property type="entry name" value="Sod_Cu"/>
    <property type="match status" value="1"/>
</dbReference>
<comment type="cofactor">
    <cofactor evidence="3">
        <name>Cu cation</name>
        <dbReference type="ChEBI" id="CHEBI:23378"/>
    </cofactor>
    <text evidence="3">Binds 1 copper ion per subunit.</text>
</comment>
<comment type="function">
    <text evidence="2">Destroys radicals which are normally produced within the cells and which are toxic to biological systems. May play a role in favoring mycobacterial survival in phagocytes.</text>
</comment>
<evidence type="ECO:0000256" key="4">
    <source>
        <dbReference type="SAM" id="MobiDB-lite"/>
    </source>
</evidence>
<dbReference type="InterPro" id="IPR024134">
    <property type="entry name" value="SOD_Cu/Zn_/chaperone"/>
</dbReference>
<evidence type="ECO:0000313" key="7">
    <source>
        <dbReference type="EMBL" id="PLR98618.1"/>
    </source>
</evidence>
<dbReference type="PROSITE" id="PS00332">
    <property type="entry name" value="SOD_CU_ZN_2"/>
    <property type="match status" value="1"/>
</dbReference>
<evidence type="ECO:0000259" key="5">
    <source>
        <dbReference type="Pfam" id="PF00080"/>
    </source>
</evidence>
<keyword evidence="3" id="KW-0479">Metal-binding</keyword>
<dbReference type="Gene3D" id="2.60.40.200">
    <property type="entry name" value="Superoxide dismutase, copper/zinc binding domain"/>
    <property type="match status" value="1"/>
</dbReference>
<dbReference type="InterPro" id="IPR036423">
    <property type="entry name" value="SOD-like_Cu/Zn_dom_sf"/>
</dbReference>
<organism evidence="6 8">
    <name type="scientific">Bacillus canaveralius</name>
    <dbReference type="NCBI Taxonomy" id="1403243"/>
    <lineage>
        <taxon>Bacteria</taxon>
        <taxon>Bacillati</taxon>
        <taxon>Bacillota</taxon>
        <taxon>Bacilli</taxon>
        <taxon>Bacillales</taxon>
        <taxon>Bacillaceae</taxon>
        <taxon>Bacillus</taxon>
    </lineage>
</organism>
<feature type="domain" description="Superoxide dismutase copper/zinc binding" evidence="5">
    <location>
        <begin position="100"/>
        <end position="241"/>
    </location>
</feature>
<sequence length="249" mass="27235">MLKMLKIDYLDILKIIFVLHYKISGIIVEKVERSAIMIKCWIKPLLPMFAVLLLFGCGAGENSSDENSNKAETTEQEIVSAELKEPQAKAEVKDVNKKIVGTVSFSEHDEHILIKASMTGLKPGHHGFHIHEKGVCEPDAAEGPFTTAGGHFNPNNEMHSGHAGDMPSLYVNEDGTANYSAVFDRLTMEQITEQELAVMIHEKPDNFGNIPDRYQAAGQGGPDEETRKTGDAGKRQACGVIVSSGGEEE</sequence>
<evidence type="ECO:0000256" key="1">
    <source>
        <dbReference type="ARBA" id="ARBA00010457"/>
    </source>
</evidence>
<dbReference type="PANTHER" id="PTHR10003">
    <property type="entry name" value="SUPEROXIDE DISMUTASE CU-ZN -RELATED"/>
    <property type="match status" value="1"/>
</dbReference>
<dbReference type="CDD" id="cd00305">
    <property type="entry name" value="Cu-Zn_Superoxide_Dismutase"/>
    <property type="match status" value="1"/>
</dbReference>
<evidence type="ECO:0000313" key="9">
    <source>
        <dbReference type="Proteomes" id="UP000235114"/>
    </source>
</evidence>
<protein>
    <recommendedName>
        <fullName evidence="3">Superoxide dismutase [Cu-Zn]</fullName>
        <ecNumber evidence="3">1.15.1.1</ecNumber>
    </recommendedName>
</protein>
<feature type="region of interest" description="Disordered" evidence="4">
    <location>
        <begin position="213"/>
        <end position="249"/>
    </location>
</feature>
<proteinExistence type="inferred from homology"/>
<comment type="catalytic activity">
    <reaction evidence="3">
        <text>2 superoxide + 2 H(+) = H2O2 + O2</text>
        <dbReference type="Rhea" id="RHEA:20696"/>
        <dbReference type="ChEBI" id="CHEBI:15378"/>
        <dbReference type="ChEBI" id="CHEBI:15379"/>
        <dbReference type="ChEBI" id="CHEBI:16240"/>
        <dbReference type="ChEBI" id="CHEBI:18421"/>
        <dbReference type="EC" id="1.15.1.1"/>
    </reaction>
</comment>
<dbReference type="AlphaFoldDB" id="A0A2N5GS57"/>
<comment type="similarity">
    <text evidence="1 3">Belongs to the Cu-Zn superoxide dismutase family.</text>
</comment>
<dbReference type="OrthoDB" id="9792957at2"/>
<keyword evidence="9" id="KW-1185">Reference proteome</keyword>
<comment type="cofactor">
    <cofactor evidence="3">
        <name>Zn(2+)</name>
        <dbReference type="ChEBI" id="CHEBI:29105"/>
    </cofactor>
    <text evidence="3">Binds 1 zinc ion per subunit.</text>
</comment>
<dbReference type="InterPro" id="IPR018152">
    <property type="entry name" value="SOD_Cu/Zn_BS"/>
</dbReference>
<evidence type="ECO:0000313" key="8">
    <source>
        <dbReference type="Proteomes" id="UP000234951"/>
    </source>
</evidence>
<evidence type="ECO:0000256" key="2">
    <source>
        <dbReference type="ARBA" id="ARBA00024900"/>
    </source>
</evidence>
<reference evidence="6 8" key="1">
    <citation type="submission" date="2017-11" db="EMBL/GenBank/DDBJ databases">
        <title>Comparitive Functional Genomics of Dry Heat Resistant strains isolated from the Viking Spacecraft.</title>
        <authorList>
            <person name="Seuylemezian A."/>
            <person name="Cooper K."/>
            <person name="Vaishampayan P."/>
        </authorList>
    </citation>
    <scope>NUCLEOTIDE SEQUENCE [LARGE SCALE GENOMIC DNA]</scope>
    <source>
        <strain evidence="6 8">M4.6</strain>
    </source>
</reference>
<dbReference type="EMBL" id="PGVD01000021">
    <property type="protein sequence ID" value="PLR98618.1"/>
    <property type="molecule type" value="Genomic_DNA"/>
</dbReference>
<feature type="compositionally biased region" description="Basic and acidic residues" evidence="4">
    <location>
        <begin position="224"/>
        <end position="234"/>
    </location>
</feature>
<name>A0A2N5GS57_9BACI</name>
<keyword evidence="3" id="KW-0560">Oxidoreductase</keyword>
<dbReference type="InterPro" id="IPR001424">
    <property type="entry name" value="SOD_Cu_Zn_dom"/>
</dbReference>
<reference evidence="7 9" key="2">
    <citation type="submission" date="2017-12" db="EMBL/GenBank/DDBJ databases">
        <title>Comparative Functional Genomics of Dry Heat Resistant strains isolated from the Viking Spacecraft.</title>
        <authorList>
            <person name="Seuylemezian A."/>
            <person name="Cooper K."/>
            <person name="Vaishampayan P."/>
        </authorList>
    </citation>
    <scope>NUCLEOTIDE SEQUENCE [LARGE SCALE GENOMIC DNA]</scope>
    <source>
        <strain evidence="7 9">ATCC 29669</strain>
    </source>
</reference>
<evidence type="ECO:0000313" key="6">
    <source>
        <dbReference type="EMBL" id="PLR86385.1"/>
    </source>
</evidence>
<dbReference type="EMBL" id="PGVA01000003">
    <property type="protein sequence ID" value="PLR86385.1"/>
    <property type="molecule type" value="Genomic_DNA"/>
</dbReference>
<gene>
    <name evidence="6" type="ORF">CU635_01980</name>
    <name evidence="7" type="ORF">CVD25_07825</name>
</gene>
<dbReference type="GO" id="GO:0005507">
    <property type="term" value="F:copper ion binding"/>
    <property type="evidence" value="ECO:0007669"/>
    <property type="project" value="InterPro"/>
</dbReference>
<dbReference type="GO" id="GO:0004784">
    <property type="term" value="F:superoxide dismutase activity"/>
    <property type="evidence" value="ECO:0007669"/>
    <property type="project" value="UniProtKB-EC"/>
</dbReference>